<gene>
    <name evidence="3" type="ORF">H0H81_006127</name>
</gene>
<feature type="compositionally biased region" description="Basic and acidic residues" evidence="1">
    <location>
        <begin position="194"/>
        <end position="213"/>
    </location>
</feature>
<comment type="caution">
    <text evidence="3">The sequence shown here is derived from an EMBL/GenBank/DDBJ whole genome shotgun (WGS) entry which is preliminary data.</text>
</comment>
<dbReference type="AlphaFoldDB" id="A0A9P7GLR9"/>
<dbReference type="OrthoDB" id="2560085at2759"/>
<keyword evidence="2" id="KW-0472">Membrane</keyword>
<feature type="transmembrane region" description="Helical" evidence="2">
    <location>
        <begin position="54"/>
        <end position="76"/>
    </location>
</feature>
<feature type="transmembrane region" description="Helical" evidence="2">
    <location>
        <begin position="96"/>
        <end position="118"/>
    </location>
</feature>
<feature type="region of interest" description="Disordered" evidence="1">
    <location>
        <begin position="190"/>
        <end position="213"/>
    </location>
</feature>
<evidence type="ECO:0000256" key="2">
    <source>
        <dbReference type="SAM" id="Phobius"/>
    </source>
</evidence>
<sequence length="213" mass="23136">MRGARVITLSTAWAWAIISASFGLNALIEAHRSQNALKSRAPPPTVLSIDVSDANISGIVLTVGSILVGLLTSNFVGGMCFDFSRNLVNRTLKLQALLLTFCCAWLFACATAFTYIFANRGAVVRAFVNGVELPHSVITALEKASGSSADYKTKDYLRYLAIFPWITLLFTAIAAMVLFQASSPRGPTTFNATRSEEDFQDKGRDVQKENSDV</sequence>
<evidence type="ECO:0000313" key="4">
    <source>
        <dbReference type="Proteomes" id="UP000717328"/>
    </source>
</evidence>
<keyword evidence="2" id="KW-0812">Transmembrane</keyword>
<organism evidence="3 4">
    <name type="scientific">Sphagnurus paluster</name>
    <dbReference type="NCBI Taxonomy" id="117069"/>
    <lineage>
        <taxon>Eukaryota</taxon>
        <taxon>Fungi</taxon>
        <taxon>Dikarya</taxon>
        <taxon>Basidiomycota</taxon>
        <taxon>Agaricomycotina</taxon>
        <taxon>Agaricomycetes</taxon>
        <taxon>Agaricomycetidae</taxon>
        <taxon>Agaricales</taxon>
        <taxon>Tricholomatineae</taxon>
        <taxon>Lyophyllaceae</taxon>
        <taxon>Sphagnurus</taxon>
    </lineage>
</organism>
<dbReference type="EMBL" id="JABCKI010000156">
    <property type="protein sequence ID" value="KAG5652144.1"/>
    <property type="molecule type" value="Genomic_DNA"/>
</dbReference>
<reference evidence="3" key="1">
    <citation type="submission" date="2021-02" db="EMBL/GenBank/DDBJ databases">
        <authorList>
            <person name="Nieuwenhuis M."/>
            <person name="Van De Peppel L.J.J."/>
        </authorList>
    </citation>
    <scope>NUCLEOTIDE SEQUENCE</scope>
    <source>
        <strain evidence="3">D49</strain>
    </source>
</reference>
<dbReference type="Proteomes" id="UP000717328">
    <property type="component" value="Unassembled WGS sequence"/>
</dbReference>
<protein>
    <submittedName>
        <fullName evidence="3">Uncharacterized protein</fullName>
    </submittedName>
</protein>
<keyword evidence="4" id="KW-1185">Reference proteome</keyword>
<feature type="transmembrane region" description="Helical" evidence="2">
    <location>
        <begin position="156"/>
        <end position="179"/>
    </location>
</feature>
<accession>A0A9P7GLR9</accession>
<evidence type="ECO:0000313" key="3">
    <source>
        <dbReference type="EMBL" id="KAG5652144.1"/>
    </source>
</evidence>
<proteinExistence type="predicted"/>
<reference evidence="3" key="2">
    <citation type="submission" date="2021-10" db="EMBL/GenBank/DDBJ databases">
        <title>Phylogenomics reveals ancestral predisposition of the termite-cultivated fungus Termitomyces towards a domesticated lifestyle.</title>
        <authorList>
            <person name="Auxier B."/>
            <person name="Grum-Grzhimaylo A."/>
            <person name="Cardenas M.E."/>
            <person name="Lodge J.D."/>
            <person name="Laessoe T."/>
            <person name="Pedersen O."/>
            <person name="Smith M.E."/>
            <person name="Kuyper T.W."/>
            <person name="Franco-Molano E.A."/>
            <person name="Baroni T.J."/>
            <person name="Aanen D.K."/>
        </authorList>
    </citation>
    <scope>NUCLEOTIDE SEQUENCE</scope>
    <source>
        <strain evidence="3">D49</strain>
    </source>
</reference>
<name>A0A9P7GLR9_9AGAR</name>
<evidence type="ECO:0000256" key="1">
    <source>
        <dbReference type="SAM" id="MobiDB-lite"/>
    </source>
</evidence>
<keyword evidence="2" id="KW-1133">Transmembrane helix</keyword>